<evidence type="ECO:0000256" key="1">
    <source>
        <dbReference type="ARBA" id="ARBA00006184"/>
    </source>
</evidence>
<feature type="binding site" evidence="5">
    <location>
        <position position="225"/>
    </location>
    <ligand>
        <name>ATP</name>
        <dbReference type="ChEBI" id="CHEBI:30616"/>
    </ligand>
</feature>
<dbReference type="Gene3D" id="1.10.10.10">
    <property type="entry name" value="Winged helix-like DNA-binding domain superfamily/Winged helix DNA-binding domain"/>
    <property type="match status" value="1"/>
</dbReference>
<dbReference type="eggNOG" id="arCOG00467">
    <property type="taxonomic scope" value="Archaea"/>
</dbReference>
<gene>
    <name evidence="9" type="ORF">SAMN05216285_1688</name>
</gene>
<sequence length="436" mass="48718">MSVSHDGDMAEQTGGDPLFQSHDPIFNRKELLHVGHVPDEDRIVGRDDEIQSVAAEVGAITRGDPPNNVMIYGKTGTGKSLISRHVATRAQDAARSNDIDCAVLYVDCSEANTETRATRQLALSLKDQTGYQQNIPLRGVGTMEYYQHIWGILEDFFDAVIVILDEIDKLDNSNILMQLSRAREARKTDAYIGVIGISNKVQYRETLDERIDSSFGHRELFFHPYDASQLREIMRNREDAFQPEVLEDGTIELCAALAAKKHGDARKAIEILKEAGELARRTGSETVSEEHIQQAQEVAEINRIEELTSGATVHAKLALYALASRIITGDRETYKTREIYKRYVGICDLVANDPITENGLYRQLKEQAFLGVIESEKTGGGRSQGSYLLHRLVTDPKHIVKAVRRDASLEELPTYDQLRENGQSAADRDVDLSSFS</sequence>
<dbReference type="InterPro" id="IPR003593">
    <property type="entry name" value="AAA+_ATPase"/>
</dbReference>
<evidence type="ECO:0000259" key="7">
    <source>
        <dbReference type="SMART" id="SM00382"/>
    </source>
</evidence>
<comment type="similarity">
    <text evidence="1 5">Belongs to the CDC6/cdc18 family.</text>
</comment>
<dbReference type="InterPro" id="IPR055237">
    <property type="entry name" value="Cdc6_lid"/>
</dbReference>
<dbReference type="Gene3D" id="3.40.50.300">
    <property type="entry name" value="P-loop containing nucleotide triphosphate hydrolases"/>
    <property type="match status" value="1"/>
</dbReference>
<dbReference type="PANTHER" id="PTHR10763:SF22">
    <property type="entry name" value="ORC1-TYPE DNA REPLICATION PROTEIN"/>
    <property type="match status" value="1"/>
</dbReference>
<dbReference type="SUPFAM" id="SSF46785">
    <property type="entry name" value="Winged helix' DNA-binding domain"/>
    <property type="match status" value="1"/>
</dbReference>
<protein>
    <recommendedName>
        <fullName evidence="5">ORC1-type DNA replication protein</fullName>
    </recommendedName>
</protein>
<dbReference type="GO" id="GO:0006260">
    <property type="term" value="P:DNA replication"/>
    <property type="evidence" value="ECO:0007669"/>
    <property type="project" value="UniProtKB-UniRule"/>
</dbReference>
<accession>A0A1I0NGJ0</accession>
<feature type="compositionally biased region" description="Basic and acidic residues" evidence="6">
    <location>
        <begin position="426"/>
        <end position="436"/>
    </location>
</feature>
<dbReference type="InterPro" id="IPR027417">
    <property type="entry name" value="P-loop_NTPase"/>
</dbReference>
<dbReference type="NCBIfam" id="TIGR02928">
    <property type="entry name" value="orc1/cdc6 family replication initiation protein"/>
    <property type="match status" value="1"/>
</dbReference>
<evidence type="ECO:0000256" key="4">
    <source>
        <dbReference type="ARBA" id="ARBA00022840"/>
    </source>
</evidence>
<feature type="domain" description="AAA+ ATPase" evidence="7">
    <location>
        <begin position="65"/>
        <end position="226"/>
    </location>
</feature>
<dbReference type="InterPro" id="IPR036388">
    <property type="entry name" value="WH-like_DNA-bd_sf"/>
</dbReference>
<dbReference type="STRING" id="1202768.SAMN05216285_1688"/>
<dbReference type="SMART" id="SM00382">
    <property type="entry name" value="AAA"/>
    <property type="match status" value="1"/>
</dbReference>
<dbReference type="SUPFAM" id="SSF52540">
    <property type="entry name" value="P-loop containing nucleoside triphosphate hydrolases"/>
    <property type="match status" value="1"/>
</dbReference>
<proteinExistence type="inferred from homology"/>
<comment type="function">
    <text evidence="5">Involved in regulation of DNA replication.</text>
</comment>
<dbReference type="PANTHER" id="PTHR10763">
    <property type="entry name" value="CELL DIVISION CONTROL PROTEIN 6-RELATED"/>
    <property type="match status" value="1"/>
</dbReference>
<keyword evidence="4 5" id="KW-0067">ATP-binding</keyword>
<dbReference type="InterPro" id="IPR041664">
    <property type="entry name" value="AAA_16"/>
</dbReference>
<dbReference type="HAMAP" id="MF_01407">
    <property type="entry name" value="ORC1_type_DNA_replic_protein"/>
    <property type="match status" value="1"/>
</dbReference>
<dbReference type="SMART" id="SM01074">
    <property type="entry name" value="Cdc6_C"/>
    <property type="match status" value="1"/>
</dbReference>
<feature type="region of interest" description="Disordered" evidence="6">
    <location>
        <begin position="1"/>
        <end position="22"/>
    </location>
</feature>
<dbReference type="EMBL" id="FOIS01000002">
    <property type="protein sequence ID" value="SEW00278.1"/>
    <property type="molecule type" value="Genomic_DNA"/>
</dbReference>
<evidence type="ECO:0000313" key="9">
    <source>
        <dbReference type="EMBL" id="SEW00278.1"/>
    </source>
</evidence>
<feature type="domain" description="Cdc6 C-terminal" evidence="8">
    <location>
        <begin position="319"/>
        <end position="403"/>
    </location>
</feature>
<evidence type="ECO:0000256" key="6">
    <source>
        <dbReference type="SAM" id="MobiDB-lite"/>
    </source>
</evidence>
<dbReference type="AlphaFoldDB" id="A0A1I0NGJ0"/>
<dbReference type="GO" id="GO:0005524">
    <property type="term" value="F:ATP binding"/>
    <property type="evidence" value="ECO:0007669"/>
    <property type="project" value="UniProtKB-UniRule"/>
</dbReference>
<dbReference type="InterPro" id="IPR036390">
    <property type="entry name" value="WH_DNA-bd_sf"/>
</dbReference>
<dbReference type="Pfam" id="PF22703">
    <property type="entry name" value="Cdc6_lid"/>
    <property type="match status" value="1"/>
</dbReference>
<evidence type="ECO:0000256" key="2">
    <source>
        <dbReference type="ARBA" id="ARBA00022705"/>
    </source>
</evidence>
<feature type="binding site" evidence="5">
    <location>
        <begin position="77"/>
        <end position="81"/>
    </location>
    <ligand>
        <name>ATP</name>
        <dbReference type="ChEBI" id="CHEBI:30616"/>
    </ligand>
</feature>
<dbReference type="Pfam" id="PF09079">
    <property type="entry name" value="WHD_Cdc6"/>
    <property type="match status" value="1"/>
</dbReference>
<feature type="region of interest" description="Disordered" evidence="6">
    <location>
        <begin position="417"/>
        <end position="436"/>
    </location>
</feature>
<keyword evidence="2 5" id="KW-0235">DNA replication</keyword>
<keyword evidence="10" id="KW-1185">Reference proteome</keyword>
<name>A0A1I0NGJ0_9EURY</name>
<dbReference type="Gene3D" id="1.10.8.60">
    <property type="match status" value="1"/>
</dbReference>
<evidence type="ECO:0000256" key="5">
    <source>
        <dbReference type="HAMAP-Rule" id="MF_01407"/>
    </source>
</evidence>
<keyword evidence="9" id="KW-0132">Cell division</keyword>
<evidence type="ECO:0000259" key="8">
    <source>
        <dbReference type="SMART" id="SM01074"/>
    </source>
</evidence>
<dbReference type="CDD" id="cd08768">
    <property type="entry name" value="Cdc6_C"/>
    <property type="match status" value="1"/>
</dbReference>
<dbReference type="InterPro" id="IPR014277">
    <property type="entry name" value="Orc1/Cdc6_arc"/>
</dbReference>
<dbReference type="InterPro" id="IPR015163">
    <property type="entry name" value="Cdc6_C"/>
</dbReference>
<reference evidence="10" key="1">
    <citation type="submission" date="2016-10" db="EMBL/GenBank/DDBJ databases">
        <authorList>
            <person name="Varghese N."/>
        </authorList>
    </citation>
    <scope>NUCLEOTIDE SEQUENCE [LARGE SCALE GENOMIC DNA]</scope>
    <source>
        <strain evidence="10">CGMCC 1.12284</strain>
    </source>
</reference>
<dbReference type="FunFam" id="1.10.8.60:FF:000073">
    <property type="entry name" value="ORC1-type DNA replication protein"/>
    <property type="match status" value="1"/>
</dbReference>
<organism evidence="9 10">
    <name type="scientific">Natrinema salifodinae</name>
    <dbReference type="NCBI Taxonomy" id="1202768"/>
    <lineage>
        <taxon>Archaea</taxon>
        <taxon>Methanobacteriati</taxon>
        <taxon>Methanobacteriota</taxon>
        <taxon>Stenosarchaea group</taxon>
        <taxon>Halobacteria</taxon>
        <taxon>Halobacteriales</taxon>
        <taxon>Natrialbaceae</taxon>
        <taxon>Natrinema</taxon>
    </lineage>
</organism>
<evidence type="ECO:0000313" key="10">
    <source>
        <dbReference type="Proteomes" id="UP000183275"/>
    </source>
</evidence>
<evidence type="ECO:0000256" key="3">
    <source>
        <dbReference type="ARBA" id="ARBA00022741"/>
    </source>
</evidence>
<dbReference type="CDD" id="cd00009">
    <property type="entry name" value="AAA"/>
    <property type="match status" value="1"/>
</dbReference>
<keyword evidence="3 5" id="KW-0547">Nucleotide-binding</keyword>
<feature type="binding site" evidence="5">
    <location>
        <position position="237"/>
    </location>
    <ligand>
        <name>ATP</name>
        <dbReference type="ChEBI" id="CHEBI:30616"/>
    </ligand>
</feature>
<keyword evidence="9" id="KW-0131">Cell cycle</keyword>
<dbReference type="GO" id="GO:0051301">
    <property type="term" value="P:cell division"/>
    <property type="evidence" value="ECO:0007669"/>
    <property type="project" value="UniProtKB-KW"/>
</dbReference>
<dbReference type="InterPro" id="IPR050311">
    <property type="entry name" value="ORC1/CDC6"/>
</dbReference>
<dbReference type="Pfam" id="PF13191">
    <property type="entry name" value="AAA_16"/>
    <property type="match status" value="1"/>
</dbReference>
<dbReference type="Proteomes" id="UP000183275">
    <property type="component" value="Unassembled WGS sequence"/>
</dbReference>